<accession>A0A285CR58</accession>
<evidence type="ECO:0000313" key="2">
    <source>
        <dbReference type="EMBL" id="SNX69546.1"/>
    </source>
</evidence>
<organism evidence="2 3">
    <name type="scientific">Bacillus oleivorans</name>
    <dbReference type="NCBI Taxonomy" id="1448271"/>
    <lineage>
        <taxon>Bacteria</taxon>
        <taxon>Bacillati</taxon>
        <taxon>Bacillota</taxon>
        <taxon>Bacilli</taxon>
        <taxon>Bacillales</taxon>
        <taxon>Bacillaceae</taxon>
        <taxon>Bacillus</taxon>
    </lineage>
</organism>
<proteinExistence type="predicted"/>
<sequence>MSLESLTAVIKLLAHLGSEAAYRQGKIYESEGIRKMNTFLTYLVSLFVIVVSVLNTLYIKSELERLFREKKGVFLFHLCNVLIILMVAFATYAVMTRYIMGSEFNWLLQLVILLFMILPIYMIGHFAFEKYKFANRKYSIAENGKVLIISEKYLKKKKRPSRFKKYNEF</sequence>
<keyword evidence="1" id="KW-1133">Transmembrane helix</keyword>
<dbReference type="EMBL" id="OAOP01000003">
    <property type="protein sequence ID" value="SNX69546.1"/>
    <property type="molecule type" value="Genomic_DNA"/>
</dbReference>
<evidence type="ECO:0000256" key="1">
    <source>
        <dbReference type="SAM" id="Phobius"/>
    </source>
</evidence>
<evidence type="ECO:0000313" key="3">
    <source>
        <dbReference type="Proteomes" id="UP000219546"/>
    </source>
</evidence>
<dbReference type="Proteomes" id="UP000219546">
    <property type="component" value="Unassembled WGS sequence"/>
</dbReference>
<feature type="transmembrane region" description="Helical" evidence="1">
    <location>
        <begin position="106"/>
        <end position="128"/>
    </location>
</feature>
<feature type="transmembrane region" description="Helical" evidence="1">
    <location>
        <begin position="39"/>
        <end position="60"/>
    </location>
</feature>
<gene>
    <name evidence="2" type="ORF">SAMN05877753_103107</name>
</gene>
<protein>
    <submittedName>
        <fullName evidence="2">Uncharacterized protein</fullName>
    </submittedName>
</protein>
<keyword evidence="3" id="KW-1185">Reference proteome</keyword>
<reference evidence="2 3" key="1">
    <citation type="submission" date="2017-08" db="EMBL/GenBank/DDBJ databases">
        <authorList>
            <person name="de Groot N.N."/>
        </authorList>
    </citation>
    <scope>NUCLEOTIDE SEQUENCE [LARGE SCALE GENOMIC DNA]</scope>
    <source>
        <strain evidence="2 3">JC228</strain>
    </source>
</reference>
<feature type="transmembrane region" description="Helical" evidence="1">
    <location>
        <begin position="72"/>
        <end position="94"/>
    </location>
</feature>
<dbReference type="AlphaFoldDB" id="A0A285CR58"/>
<name>A0A285CR58_9BACI</name>
<keyword evidence="1" id="KW-0812">Transmembrane</keyword>
<keyword evidence="1" id="KW-0472">Membrane</keyword>